<dbReference type="InterPro" id="IPR010982">
    <property type="entry name" value="Lambda_DNA-bd_dom_sf"/>
</dbReference>
<dbReference type="PROSITE" id="PS50943">
    <property type="entry name" value="HTH_CROC1"/>
    <property type="match status" value="1"/>
</dbReference>
<dbReference type="EMBL" id="JACHKZ010000001">
    <property type="protein sequence ID" value="MBB6576155.1"/>
    <property type="molecule type" value="Genomic_DNA"/>
</dbReference>
<dbReference type="InterPro" id="IPR025698">
    <property type="entry name" value="2TM_dom"/>
</dbReference>
<evidence type="ECO:0000259" key="2">
    <source>
        <dbReference type="PROSITE" id="PS50943"/>
    </source>
</evidence>
<feature type="transmembrane region" description="Helical" evidence="1">
    <location>
        <begin position="110"/>
        <end position="129"/>
    </location>
</feature>
<evidence type="ECO:0000256" key="1">
    <source>
        <dbReference type="SAM" id="Phobius"/>
    </source>
</evidence>
<keyword evidence="4" id="KW-1185">Reference proteome</keyword>
<dbReference type="InterPro" id="IPR001387">
    <property type="entry name" value="Cro/C1-type_HTH"/>
</dbReference>
<keyword evidence="1" id="KW-1133">Transmembrane helix</keyword>
<reference evidence="3 4" key="1">
    <citation type="submission" date="2020-08" db="EMBL/GenBank/DDBJ databases">
        <title>Functional genomics of gut bacteria from endangered species of beetles.</title>
        <authorList>
            <person name="Carlos-Shanley C."/>
        </authorList>
    </citation>
    <scope>NUCLEOTIDE SEQUENCE [LARGE SCALE GENOMIC DNA]</scope>
    <source>
        <strain evidence="3 4">S00124</strain>
    </source>
</reference>
<evidence type="ECO:0000313" key="4">
    <source>
        <dbReference type="Proteomes" id="UP000562492"/>
    </source>
</evidence>
<name>A0ABR6RAI1_9BURK</name>
<keyword evidence="1" id="KW-0812">Transmembrane</keyword>
<evidence type="ECO:0000313" key="3">
    <source>
        <dbReference type="EMBL" id="MBB6576155.1"/>
    </source>
</evidence>
<comment type="caution">
    <text evidence="3">The sequence shown here is derived from an EMBL/GenBank/DDBJ whole genome shotgun (WGS) entry which is preliminary data.</text>
</comment>
<dbReference type="RefSeq" id="WP_184704341.1">
    <property type="nucleotide sequence ID" value="NZ_JACHKZ010000001.1"/>
</dbReference>
<dbReference type="Proteomes" id="UP000562492">
    <property type="component" value="Unassembled WGS sequence"/>
</dbReference>
<dbReference type="Pfam" id="PF01381">
    <property type="entry name" value="HTH_3"/>
    <property type="match status" value="1"/>
</dbReference>
<accession>A0ABR6RAI1</accession>
<proteinExistence type="predicted"/>
<gene>
    <name evidence="3" type="ORF">HNP33_000203</name>
</gene>
<sequence>MLVQKLRLQRGWSQQQLAELSGLSVRTIQRIEQGSGATVETWKSLASVFEVDFQQLRGVPAMHASEQTTGIPDVDGTLPPAPTPITAASDQQRAQEEWLAMRHVRKLGRFYRQLMLYVAIIAMLAVINAFTQRDYWWVVWPAFGWGLALLLQANRLFQWVPFLGSDWERRQVEKRLNRPL</sequence>
<dbReference type="SMART" id="SM00530">
    <property type="entry name" value="HTH_XRE"/>
    <property type="match status" value="1"/>
</dbReference>
<feature type="domain" description="HTH cro/C1-type" evidence="2">
    <location>
        <begin position="3"/>
        <end position="56"/>
    </location>
</feature>
<dbReference type="Pfam" id="PF13239">
    <property type="entry name" value="2TM"/>
    <property type="match status" value="1"/>
</dbReference>
<dbReference type="CDD" id="cd00093">
    <property type="entry name" value="HTH_XRE"/>
    <property type="match status" value="1"/>
</dbReference>
<keyword evidence="1" id="KW-0472">Membrane</keyword>
<organism evidence="3 4">
    <name type="scientific">Comamonas odontotermitis</name>
    <dbReference type="NCBI Taxonomy" id="379895"/>
    <lineage>
        <taxon>Bacteria</taxon>
        <taxon>Pseudomonadati</taxon>
        <taxon>Pseudomonadota</taxon>
        <taxon>Betaproteobacteria</taxon>
        <taxon>Burkholderiales</taxon>
        <taxon>Comamonadaceae</taxon>
        <taxon>Comamonas</taxon>
    </lineage>
</organism>
<feature type="transmembrane region" description="Helical" evidence="1">
    <location>
        <begin position="135"/>
        <end position="153"/>
    </location>
</feature>
<protein>
    <submittedName>
        <fullName evidence="3">Transcriptional regulator with XRE-family HTH domain</fullName>
    </submittedName>
</protein>
<dbReference type="SUPFAM" id="SSF47413">
    <property type="entry name" value="lambda repressor-like DNA-binding domains"/>
    <property type="match status" value="1"/>
</dbReference>
<dbReference type="Gene3D" id="1.10.260.40">
    <property type="entry name" value="lambda repressor-like DNA-binding domains"/>
    <property type="match status" value="1"/>
</dbReference>